<dbReference type="Proteomes" id="UP000325780">
    <property type="component" value="Unassembled WGS sequence"/>
</dbReference>
<dbReference type="EMBL" id="ML742401">
    <property type="protein sequence ID" value="KAE8145015.1"/>
    <property type="molecule type" value="Genomic_DNA"/>
</dbReference>
<name>A0A5N6TF72_ASPAV</name>
<keyword evidence="1" id="KW-0472">Membrane</keyword>
<keyword evidence="3" id="KW-1185">Reference proteome</keyword>
<evidence type="ECO:0000313" key="3">
    <source>
        <dbReference type="Proteomes" id="UP000325780"/>
    </source>
</evidence>
<accession>A0A5N6TF72</accession>
<keyword evidence="1" id="KW-0812">Transmembrane</keyword>
<organism evidence="2 3">
    <name type="scientific">Aspergillus avenaceus</name>
    <dbReference type="NCBI Taxonomy" id="36643"/>
    <lineage>
        <taxon>Eukaryota</taxon>
        <taxon>Fungi</taxon>
        <taxon>Dikarya</taxon>
        <taxon>Ascomycota</taxon>
        <taxon>Pezizomycotina</taxon>
        <taxon>Eurotiomycetes</taxon>
        <taxon>Eurotiomycetidae</taxon>
        <taxon>Eurotiales</taxon>
        <taxon>Aspergillaceae</taxon>
        <taxon>Aspergillus</taxon>
        <taxon>Aspergillus subgen. Circumdati</taxon>
    </lineage>
</organism>
<evidence type="ECO:0000313" key="2">
    <source>
        <dbReference type="EMBL" id="KAE8145015.1"/>
    </source>
</evidence>
<feature type="transmembrane region" description="Helical" evidence="1">
    <location>
        <begin position="22"/>
        <end position="43"/>
    </location>
</feature>
<gene>
    <name evidence="2" type="ORF">BDV25DRAFT_165572</name>
</gene>
<dbReference type="AlphaFoldDB" id="A0A5N6TF72"/>
<keyword evidence="1" id="KW-1133">Transmembrane helix</keyword>
<evidence type="ECO:0000256" key="1">
    <source>
        <dbReference type="SAM" id="Phobius"/>
    </source>
</evidence>
<sequence length="89" mass="9686">MNHVIRGQTAAKGGEVVRMPPLLLHLLFVLFYLFILLLCPAVFSRSYCKKVTWICPWLNPTESLKHVSPSAGGGLLHGIGGEKAVMLAA</sequence>
<proteinExistence type="predicted"/>
<protein>
    <submittedName>
        <fullName evidence="2">Uncharacterized protein</fullName>
    </submittedName>
</protein>
<reference evidence="2 3" key="1">
    <citation type="submission" date="2019-04" db="EMBL/GenBank/DDBJ databases">
        <title>Friends and foes A comparative genomics study of 23 Aspergillus species from section Flavi.</title>
        <authorList>
            <consortium name="DOE Joint Genome Institute"/>
            <person name="Kjaerbolling I."/>
            <person name="Vesth T."/>
            <person name="Frisvad J.C."/>
            <person name="Nybo J.L."/>
            <person name="Theobald S."/>
            <person name="Kildgaard S."/>
            <person name="Isbrandt T."/>
            <person name="Kuo A."/>
            <person name="Sato A."/>
            <person name="Lyhne E.K."/>
            <person name="Kogle M.E."/>
            <person name="Wiebenga A."/>
            <person name="Kun R.S."/>
            <person name="Lubbers R.J."/>
            <person name="Makela M.R."/>
            <person name="Barry K."/>
            <person name="Chovatia M."/>
            <person name="Clum A."/>
            <person name="Daum C."/>
            <person name="Haridas S."/>
            <person name="He G."/>
            <person name="LaButti K."/>
            <person name="Lipzen A."/>
            <person name="Mondo S."/>
            <person name="Riley R."/>
            <person name="Salamov A."/>
            <person name="Simmons B.A."/>
            <person name="Magnuson J.K."/>
            <person name="Henrissat B."/>
            <person name="Mortensen U.H."/>
            <person name="Larsen T.O."/>
            <person name="Devries R.P."/>
            <person name="Grigoriev I.V."/>
            <person name="Machida M."/>
            <person name="Baker S.E."/>
            <person name="Andersen M.R."/>
        </authorList>
    </citation>
    <scope>NUCLEOTIDE SEQUENCE [LARGE SCALE GENOMIC DNA]</scope>
    <source>
        <strain evidence="2 3">IBT 18842</strain>
    </source>
</reference>